<dbReference type="RefSeq" id="WP_151694048.1">
    <property type="nucleotide sequence ID" value="NZ_BMGX01000001.1"/>
</dbReference>
<evidence type="ECO:0000313" key="2">
    <source>
        <dbReference type="EMBL" id="KAB2816620.1"/>
    </source>
</evidence>
<keyword evidence="3" id="KW-1185">Reference proteome</keyword>
<dbReference type="OrthoDB" id="978645at2"/>
<sequence>MRKSIIVLACMLFGSLYSNAQSAIGLRFGGGAGVGTEVSWQTPFGGNRLEIDGGINSGDKYSRIALSGVYQWVMPIQNSFKWYVGAGASLGIESHDTDYDGKGHDGFGLGATGQIGIEYTFNIPLQLSLDIRPNFWLVQNTYFDINTIALGIRYVY</sequence>
<protein>
    <submittedName>
        <fullName evidence="2">Porin family protein</fullName>
    </submittedName>
</protein>
<dbReference type="Proteomes" id="UP000484164">
    <property type="component" value="Unassembled WGS sequence"/>
</dbReference>
<feature type="chain" id="PRO_5027065253" evidence="1">
    <location>
        <begin position="21"/>
        <end position="156"/>
    </location>
</feature>
<dbReference type="InterPro" id="IPR011250">
    <property type="entry name" value="OMP/PagP_B-barrel"/>
</dbReference>
<dbReference type="Gene3D" id="2.40.160.20">
    <property type="match status" value="1"/>
</dbReference>
<dbReference type="EMBL" id="WBVQ01000002">
    <property type="protein sequence ID" value="KAB2816620.1"/>
    <property type="molecule type" value="Genomic_DNA"/>
</dbReference>
<keyword evidence="1" id="KW-0732">Signal</keyword>
<dbReference type="SUPFAM" id="SSF56925">
    <property type="entry name" value="OMPA-like"/>
    <property type="match status" value="1"/>
</dbReference>
<evidence type="ECO:0000313" key="3">
    <source>
        <dbReference type="Proteomes" id="UP000484164"/>
    </source>
</evidence>
<gene>
    <name evidence="2" type="ORF">F8C82_13140</name>
</gene>
<proteinExistence type="predicted"/>
<feature type="signal peptide" evidence="1">
    <location>
        <begin position="1"/>
        <end position="20"/>
    </location>
</feature>
<organism evidence="2 3">
    <name type="scientific">Phaeocystidibacter marisrubri</name>
    <dbReference type="NCBI Taxonomy" id="1577780"/>
    <lineage>
        <taxon>Bacteria</taxon>
        <taxon>Pseudomonadati</taxon>
        <taxon>Bacteroidota</taxon>
        <taxon>Flavobacteriia</taxon>
        <taxon>Flavobacteriales</taxon>
        <taxon>Phaeocystidibacteraceae</taxon>
        <taxon>Phaeocystidibacter</taxon>
    </lineage>
</organism>
<reference evidence="2 3" key="1">
    <citation type="submission" date="2019-10" db="EMBL/GenBank/DDBJ databases">
        <title>Genome sequence of Phaeocystidibacter marisrubri JCM30614 (type strain).</title>
        <authorList>
            <person name="Bowman J.P."/>
        </authorList>
    </citation>
    <scope>NUCLEOTIDE SEQUENCE [LARGE SCALE GENOMIC DNA]</scope>
    <source>
        <strain evidence="2 3">JCM 30614</strain>
    </source>
</reference>
<comment type="caution">
    <text evidence="2">The sequence shown here is derived from an EMBL/GenBank/DDBJ whole genome shotgun (WGS) entry which is preliminary data.</text>
</comment>
<name>A0A6L3ZFT9_9FLAO</name>
<evidence type="ECO:0000256" key="1">
    <source>
        <dbReference type="SAM" id="SignalP"/>
    </source>
</evidence>
<dbReference type="AlphaFoldDB" id="A0A6L3ZFT9"/>
<accession>A0A6L3ZFT9</accession>